<gene>
    <name evidence="1" type="ORF">FG384_17455</name>
</gene>
<protein>
    <submittedName>
        <fullName evidence="1">Uncharacterized protein</fullName>
    </submittedName>
</protein>
<name>A0A544TJT9_9BACI</name>
<evidence type="ECO:0000313" key="2">
    <source>
        <dbReference type="Proteomes" id="UP000316626"/>
    </source>
</evidence>
<dbReference type="OrthoDB" id="2967050at2"/>
<proteinExistence type="predicted"/>
<dbReference type="AlphaFoldDB" id="A0A544TJT9"/>
<accession>A0A544TJT9</accession>
<organism evidence="1 2">
    <name type="scientific">Psychrobacillus vulpis</name>
    <dbReference type="NCBI Taxonomy" id="2325572"/>
    <lineage>
        <taxon>Bacteria</taxon>
        <taxon>Bacillati</taxon>
        <taxon>Bacillota</taxon>
        <taxon>Bacilli</taxon>
        <taxon>Bacillales</taxon>
        <taxon>Bacillaceae</taxon>
        <taxon>Psychrobacillus</taxon>
    </lineage>
</organism>
<dbReference type="Proteomes" id="UP000316626">
    <property type="component" value="Unassembled WGS sequence"/>
</dbReference>
<dbReference type="RefSeq" id="WP_142643971.1">
    <property type="nucleotide sequence ID" value="NZ_VDGI01000025.1"/>
</dbReference>
<keyword evidence="2" id="KW-1185">Reference proteome</keyword>
<evidence type="ECO:0000313" key="1">
    <source>
        <dbReference type="EMBL" id="TQR17706.1"/>
    </source>
</evidence>
<reference evidence="1 2" key="1">
    <citation type="submission" date="2019-06" db="EMBL/GenBank/DDBJ databases">
        <title>Psychrobacillus vulpis sp. nov., a new species isolated from feces of a red fox that inhabits in The Tablas de Daimiel Natural Park, Albacete, Spain.</title>
        <authorList>
            <person name="Rodriguez M."/>
            <person name="Reina J.C."/>
            <person name="Bejar V."/>
            <person name="Llamas I."/>
        </authorList>
    </citation>
    <scope>NUCLEOTIDE SEQUENCE [LARGE SCALE GENOMIC DNA]</scope>
    <source>
        <strain evidence="1 2">Z8</strain>
    </source>
</reference>
<dbReference type="EMBL" id="VDGI01000025">
    <property type="protein sequence ID" value="TQR17706.1"/>
    <property type="molecule type" value="Genomic_DNA"/>
</dbReference>
<comment type="caution">
    <text evidence="1">The sequence shown here is derived from an EMBL/GenBank/DDBJ whole genome shotgun (WGS) entry which is preliminary data.</text>
</comment>
<sequence>MQRVKKLLRFLIFNKYDEFAKVLGYTDWKGADENTFYVYRIEPDAGWHVTELPNKKWAVWNDEGQPPYSIKVFETWFEAIGQLRKLFEEEGLPEEYWMPEGFDENENVFMKEPDRDKKM</sequence>